<dbReference type="EMBL" id="CP011494">
    <property type="protein sequence ID" value="AKO51731.1"/>
    <property type="molecule type" value="Genomic_DNA"/>
</dbReference>
<dbReference type="Pfam" id="PF00462">
    <property type="entry name" value="Glutaredoxin"/>
    <property type="match status" value="1"/>
</dbReference>
<dbReference type="SUPFAM" id="SSF52833">
    <property type="entry name" value="Thioredoxin-like"/>
    <property type="match status" value="1"/>
</dbReference>
<dbReference type="InterPro" id="IPR014025">
    <property type="entry name" value="Glutaredoxin_subgr"/>
</dbReference>
<dbReference type="InterPro" id="IPR036249">
    <property type="entry name" value="Thioredoxin-like_sf"/>
</dbReference>
<evidence type="ECO:0000313" key="2">
    <source>
        <dbReference type="EMBL" id="AKO51731.1"/>
    </source>
</evidence>
<dbReference type="Proteomes" id="UP000036406">
    <property type="component" value="Chromosome"/>
</dbReference>
<dbReference type="AlphaFoldDB" id="A0A0H4HYG0"/>
<dbReference type="CDD" id="cd02066">
    <property type="entry name" value="GRX_family"/>
    <property type="match status" value="1"/>
</dbReference>
<dbReference type="InterPro" id="IPR002109">
    <property type="entry name" value="Glutaredoxin"/>
</dbReference>
<dbReference type="RefSeq" id="WP_048384452.1">
    <property type="nucleotide sequence ID" value="NZ_CP011494.1"/>
</dbReference>
<dbReference type="KEGG" id="mpq:ABA45_04260"/>
<dbReference type="PATRIC" id="fig|330734.3.peg.910"/>
<dbReference type="Gene3D" id="3.40.30.10">
    <property type="entry name" value="Glutaredoxin"/>
    <property type="match status" value="1"/>
</dbReference>
<feature type="domain" description="Glutaredoxin" evidence="1">
    <location>
        <begin position="4"/>
        <end position="65"/>
    </location>
</feature>
<dbReference type="STRING" id="330734.ABA45_04260"/>
<sequence>MEKVTIFGRTSCGFCVRAIRLCEARDFEFKWVDMIEEDITKADIAQKIGKPVNTVPQIFVGERHIGGYDEFATFVRQQEIAEH</sequence>
<dbReference type="PRINTS" id="PR00160">
    <property type="entry name" value="GLUTAREDOXIN"/>
</dbReference>
<proteinExistence type="predicted"/>
<accession>A0A0H4HYG0</accession>
<gene>
    <name evidence="2" type="ORF">ABA45_04260</name>
</gene>
<reference evidence="2 3" key="1">
    <citation type="submission" date="2015-05" db="EMBL/GenBank/DDBJ databases">
        <title>Complete genome of Marinobacter psychrophilus strain 20041T isolated from sea-ice of the Canadian Basin.</title>
        <authorList>
            <person name="Song L."/>
            <person name="Ren L."/>
            <person name="Yu Y."/>
            <person name="Wang X."/>
        </authorList>
    </citation>
    <scope>NUCLEOTIDE SEQUENCE [LARGE SCALE GENOMIC DNA]</scope>
    <source>
        <strain evidence="2 3">20041</strain>
    </source>
</reference>
<dbReference type="NCBIfam" id="NF008401">
    <property type="entry name" value="PRK11200.1"/>
    <property type="match status" value="1"/>
</dbReference>
<dbReference type="PROSITE" id="PS51354">
    <property type="entry name" value="GLUTAREDOXIN_2"/>
    <property type="match status" value="1"/>
</dbReference>
<keyword evidence="3" id="KW-1185">Reference proteome</keyword>
<organism evidence="2 3">
    <name type="scientific">Marinobacter psychrophilus</name>
    <dbReference type="NCBI Taxonomy" id="330734"/>
    <lineage>
        <taxon>Bacteria</taxon>
        <taxon>Pseudomonadati</taxon>
        <taxon>Pseudomonadota</taxon>
        <taxon>Gammaproteobacteria</taxon>
        <taxon>Pseudomonadales</taxon>
        <taxon>Marinobacteraceae</taxon>
        <taxon>Marinobacter</taxon>
    </lineage>
</organism>
<evidence type="ECO:0000259" key="1">
    <source>
        <dbReference type="Pfam" id="PF00462"/>
    </source>
</evidence>
<protein>
    <submittedName>
        <fullName evidence="2">Glutaredoxin</fullName>
    </submittedName>
</protein>
<evidence type="ECO:0000313" key="3">
    <source>
        <dbReference type="Proteomes" id="UP000036406"/>
    </source>
</evidence>
<name>A0A0H4HYG0_9GAMM</name>